<reference evidence="1 2" key="1">
    <citation type="submission" date="2021-06" db="EMBL/GenBank/DDBJ databases">
        <authorList>
            <person name="Kallberg Y."/>
            <person name="Tangrot J."/>
            <person name="Rosling A."/>
        </authorList>
    </citation>
    <scope>NUCLEOTIDE SEQUENCE [LARGE SCALE GENOMIC DNA]</scope>
    <source>
        <strain evidence="1 2">120-4 pot B 10/14</strain>
    </source>
</reference>
<dbReference type="EMBL" id="CAJVQB010005360">
    <property type="protein sequence ID" value="CAG8659761.1"/>
    <property type="molecule type" value="Genomic_DNA"/>
</dbReference>
<proteinExistence type="predicted"/>
<gene>
    <name evidence="1" type="ORF">GMARGA_LOCUS9818</name>
</gene>
<name>A0ABN7URJ7_GIGMA</name>
<evidence type="ECO:0000313" key="1">
    <source>
        <dbReference type="EMBL" id="CAG8659761.1"/>
    </source>
</evidence>
<dbReference type="Proteomes" id="UP000789901">
    <property type="component" value="Unassembled WGS sequence"/>
</dbReference>
<keyword evidence="2" id="KW-1185">Reference proteome</keyword>
<protein>
    <submittedName>
        <fullName evidence="1">43779_t:CDS:1</fullName>
    </submittedName>
</protein>
<accession>A0ABN7URJ7</accession>
<sequence length="62" mass="7001">MTIELPMINETNATRCKSINANVHERFFIAKAKITHEAGFQDSTEVTEIDSVSNIEKAINMF</sequence>
<evidence type="ECO:0000313" key="2">
    <source>
        <dbReference type="Proteomes" id="UP000789901"/>
    </source>
</evidence>
<comment type="caution">
    <text evidence="1">The sequence shown here is derived from an EMBL/GenBank/DDBJ whole genome shotgun (WGS) entry which is preliminary data.</text>
</comment>
<organism evidence="1 2">
    <name type="scientific">Gigaspora margarita</name>
    <dbReference type="NCBI Taxonomy" id="4874"/>
    <lineage>
        <taxon>Eukaryota</taxon>
        <taxon>Fungi</taxon>
        <taxon>Fungi incertae sedis</taxon>
        <taxon>Mucoromycota</taxon>
        <taxon>Glomeromycotina</taxon>
        <taxon>Glomeromycetes</taxon>
        <taxon>Diversisporales</taxon>
        <taxon>Gigasporaceae</taxon>
        <taxon>Gigaspora</taxon>
    </lineage>
</organism>
<feature type="non-terminal residue" evidence="1">
    <location>
        <position position="62"/>
    </location>
</feature>